<dbReference type="AlphaFoldDB" id="A0AAD5QPI5"/>
<feature type="non-terminal residue" evidence="2">
    <location>
        <position position="1"/>
    </location>
</feature>
<evidence type="ECO:0000256" key="1">
    <source>
        <dbReference type="SAM" id="MobiDB-lite"/>
    </source>
</evidence>
<feature type="compositionally biased region" description="Polar residues" evidence="1">
    <location>
        <begin position="10"/>
        <end position="21"/>
    </location>
</feature>
<sequence>MGRLLPHGLPTNSSNRSITSETQERYLEDIYATTTNSLNPPHIGRLFAHGSPSQSSNEGFSTQSHQQEDGPGGKSQPSTPTKANIAEPPDESVQEEGPGGRSHLPTPAEDNLFEHRVNLSTEQGQPNYSSGSNFLTRLPDLDTLTERKKTTLSERIIILTRKFFDLFRNEIGTEAPRYTNAATSNP</sequence>
<protein>
    <submittedName>
        <fullName evidence="2">Uncharacterized protein</fullName>
    </submittedName>
</protein>
<dbReference type="Proteomes" id="UP001196413">
    <property type="component" value="Unassembled WGS sequence"/>
</dbReference>
<feature type="compositionally biased region" description="Polar residues" evidence="1">
    <location>
        <begin position="51"/>
        <end position="65"/>
    </location>
</feature>
<proteinExistence type="predicted"/>
<reference evidence="2" key="1">
    <citation type="submission" date="2021-06" db="EMBL/GenBank/DDBJ databases">
        <title>Parelaphostrongylus tenuis whole genome reference sequence.</title>
        <authorList>
            <person name="Garwood T.J."/>
            <person name="Larsen P.A."/>
            <person name="Fountain-Jones N.M."/>
            <person name="Garbe J.R."/>
            <person name="Macchietto M.G."/>
            <person name="Kania S.A."/>
            <person name="Gerhold R.W."/>
            <person name="Richards J.E."/>
            <person name="Wolf T.M."/>
        </authorList>
    </citation>
    <scope>NUCLEOTIDE SEQUENCE</scope>
    <source>
        <strain evidence="2">MNPRO001-30</strain>
        <tissue evidence="2">Meninges</tissue>
    </source>
</reference>
<name>A0AAD5QPI5_PARTN</name>
<keyword evidence="3" id="KW-1185">Reference proteome</keyword>
<comment type="caution">
    <text evidence="2">The sequence shown here is derived from an EMBL/GenBank/DDBJ whole genome shotgun (WGS) entry which is preliminary data.</text>
</comment>
<feature type="region of interest" description="Disordered" evidence="1">
    <location>
        <begin position="36"/>
        <end position="108"/>
    </location>
</feature>
<accession>A0AAD5QPI5</accession>
<evidence type="ECO:0000313" key="2">
    <source>
        <dbReference type="EMBL" id="KAJ1356934.1"/>
    </source>
</evidence>
<evidence type="ECO:0000313" key="3">
    <source>
        <dbReference type="Proteomes" id="UP001196413"/>
    </source>
</evidence>
<feature type="region of interest" description="Disordered" evidence="1">
    <location>
        <begin position="1"/>
        <end position="22"/>
    </location>
</feature>
<dbReference type="EMBL" id="JAHQIW010002968">
    <property type="protein sequence ID" value="KAJ1356934.1"/>
    <property type="molecule type" value="Genomic_DNA"/>
</dbReference>
<gene>
    <name evidence="2" type="ORF">KIN20_014917</name>
</gene>
<organism evidence="2 3">
    <name type="scientific">Parelaphostrongylus tenuis</name>
    <name type="common">Meningeal worm</name>
    <dbReference type="NCBI Taxonomy" id="148309"/>
    <lineage>
        <taxon>Eukaryota</taxon>
        <taxon>Metazoa</taxon>
        <taxon>Ecdysozoa</taxon>
        <taxon>Nematoda</taxon>
        <taxon>Chromadorea</taxon>
        <taxon>Rhabditida</taxon>
        <taxon>Rhabditina</taxon>
        <taxon>Rhabditomorpha</taxon>
        <taxon>Strongyloidea</taxon>
        <taxon>Metastrongylidae</taxon>
        <taxon>Parelaphostrongylus</taxon>
    </lineage>
</organism>